<gene>
    <name evidence="9" type="ORF">H6H00_30335</name>
</gene>
<feature type="transmembrane region" description="Helical" evidence="8">
    <location>
        <begin position="25"/>
        <end position="50"/>
    </location>
</feature>
<evidence type="ECO:0000256" key="7">
    <source>
        <dbReference type="ARBA" id="ARBA00023136"/>
    </source>
</evidence>
<dbReference type="Gene3D" id="1.10.3470.10">
    <property type="entry name" value="ABC transporter involved in vitamin B12 uptake, BtuC"/>
    <property type="match status" value="1"/>
</dbReference>
<comment type="subcellular location">
    <subcellularLocation>
        <location evidence="1">Cell membrane</location>
        <topology evidence="1">Multi-pass membrane protein</topology>
    </subcellularLocation>
</comment>
<feature type="transmembrane region" description="Helical" evidence="8">
    <location>
        <begin position="337"/>
        <end position="356"/>
    </location>
</feature>
<keyword evidence="3" id="KW-0813">Transport</keyword>
<dbReference type="GO" id="GO:0005886">
    <property type="term" value="C:plasma membrane"/>
    <property type="evidence" value="ECO:0007669"/>
    <property type="project" value="UniProtKB-SubCell"/>
</dbReference>
<evidence type="ECO:0000256" key="8">
    <source>
        <dbReference type="SAM" id="Phobius"/>
    </source>
</evidence>
<accession>A0A7G7MHM6</accession>
<dbReference type="Proteomes" id="UP000515728">
    <property type="component" value="Chromosome"/>
</dbReference>
<feature type="transmembrane region" description="Helical" evidence="8">
    <location>
        <begin position="150"/>
        <end position="168"/>
    </location>
</feature>
<feature type="transmembrane region" description="Helical" evidence="8">
    <location>
        <begin position="175"/>
        <end position="199"/>
    </location>
</feature>
<evidence type="ECO:0000256" key="6">
    <source>
        <dbReference type="ARBA" id="ARBA00022989"/>
    </source>
</evidence>
<proteinExistence type="inferred from homology"/>
<keyword evidence="10" id="KW-1185">Reference proteome</keyword>
<dbReference type="AlphaFoldDB" id="A0A7G7MHM6"/>
<feature type="transmembrane region" description="Helical" evidence="8">
    <location>
        <begin position="266"/>
        <end position="288"/>
    </location>
</feature>
<keyword evidence="4" id="KW-1003">Cell membrane</keyword>
<feature type="transmembrane region" description="Helical" evidence="8">
    <location>
        <begin position="308"/>
        <end position="330"/>
    </location>
</feature>
<dbReference type="SUPFAM" id="SSF81345">
    <property type="entry name" value="ABC transporter involved in vitamin B12 uptake, BtuC"/>
    <property type="match status" value="1"/>
</dbReference>
<dbReference type="CDD" id="cd06550">
    <property type="entry name" value="TM_ABC_iron-siderophores_like"/>
    <property type="match status" value="1"/>
</dbReference>
<name>A0A7G7MHM6_9PSEU</name>
<organism evidence="9 10">
    <name type="scientific">Pseudonocardia petroleophila</name>
    <dbReference type="NCBI Taxonomy" id="37331"/>
    <lineage>
        <taxon>Bacteria</taxon>
        <taxon>Bacillati</taxon>
        <taxon>Actinomycetota</taxon>
        <taxon>Actinomycetes</taxon>
        <taxon>Pseudonocardiales</taxon>
        <taxon>Pseudonocardiaceae</taxon>
        <taxon>Pseudonocardia</taxon>
    </lineage>
</organism>
<dbReference type="InterPro" id="IPR037294">
    <property type="entry name" value="ABC_BtuC-like"/>
</dbReference>
<dbReference type="KEGG" id="ppel:H6H00_30335"/>
<keyword evidence="7 8" id="KW-0472">Membrane</keyword>
<keyword evidence="5 8" id="KW-0812">Transmembrane</keyword>
<keyword evidence="6 8" id="KW-1133">Transmembrane helix</keyword>
<dbReference type="GO" id="GO:0022857">
    <property type="term" value="F:transmembrane transporter activity"/>
    <property type="evidence" value="ECO:0007669"/>
    <property type="project" value="InterPro"/>
</dbReference>
<reference evidence="9 10" key="1">
    <citation type="submission" date="2020-08" db="EMBL/GenBank/DDBJ databases">
        <authorList>
            <person name="Mo P."/>
        </authorList>
    </citation>
    <scope>NUCLEOTIDE SEQUENCE [LARGE SCALE GENOMIC DNA]</scope>
    <source>
        <strain evidence="9 10">CGMCC 4.1532</strain>
    </source>
</reference>
<evidence type="ECO:0000256" key="3">
    <source>
        <dbReference type="ARBA" id="ARBA00022448"/>
    </source>
</evidence>
<feature type="transmembrane region" description="Helical" evidence="8">
    <location>
        <begin position="219"/>
        <end position="239"/>
    </location>
</feature>
<dbReference type="RefSeq" id="WP_185719037.1">
    <property type="nucleotide sequence ID" value="NZ_BAAAWI010000001.1"/>
</dbReference>
<dbReference type="EMBL" id="CP060131">
    <property type="protein sequence ID" value="QNG52287.1"/>
    <property type="molecule type" value="Genomic_DNA"/>
</dbReference>
<evidence type="ECO:0000256" key="4">
    <source>
        <dbReference type="ARBA" id="ARBA00022475"/>
    </source>
</evidence>
<evidence type="ECO:0000256" key="1">
    <source>
        <dbReference type="ARBA" id="ARBA00004651"/>
    </source>
</evidence>
<dbReference type="PANTHER" id="PTHR30472">
    <property type="entry name" value="FERRIC ENTEROBACTIN TRANSPORT SYSTEM PERMEASE PROTEIN"/>
    <property type="match status" value="1"/>
</dbReference>
<sequence>MTAAPRLARRGGPTRALPRPDPRGWGAVVLLTVAAVGTLVLAVAVGPVVVSPSDTVAVLLGRTPADPTAPVLIGSVRVPRALTAALAGAALGVAGLQLQTLFRNPLAEPYVLGVSAGASLGVALAVAGTAGGSAGTFTAGVVGAGRAGTVVAAAVGAGIVLGVVLLLSRWVRSGIVLLVVGVMLGSLATAGVSLLLTVIDPQRAQQFIAWGLGSFSGTTGADLAVLAPVVGVGLLVALAGTKSLNALLLGEDYARSVGVRIGRVRLVILVSSAVLAGSVTAFCGPVAFLGMAVPHLARLAVGTSDHRVLLPVALLTGAVVALVCAVAAHLPWLAGPIPVNVITSVVGAPVVIVVLIRSRLVNA</sequence>
<feature type="transmembrane region" description="Helical" evidence="8">
    <location>
        <begin position="110"/>
        <end position="130"/>
    </location>
</feature>
<evidence type="ECO:0000313" key="9">
    <source>
        <dbReference type="EMBL" id="QNG52287.1"/>
    </source>
</evidence>
<dbReference type="InterPro" id="IPR000522">
    <property type="entry name" value="ABC_transptr_permease_BtuC"/>
</dbReference>
<protein>
    <submittedName>
        <fullName evidence="9">Iron ABC transporter permease</fullName>
    </submittedName>
</protein>
<comment type="similarity">
    <text evidence="2">Belongs to the binding-protein-dependent transport system permease family. FecCD subfamily.</text>
</comment>
<dbReference type="Pfam" id="PF01032">
    <property type="entry name" value="FecCD"/>
    <property type="match status" value="1"/>
</dbReference>
<evidence type="ECO:0000256" key="5">
    <source>
        <dbReference type="ARBA" id="ARBA00022692"/>
    </source>
</evidence>
<evidence type="ECO:0000313" key="10">
    <source>
        <dbReference type="Proteomes" id="UP000515728"/>
    </source>
</evidence>
<dbReference type="GO" id="GO:0033214">
    <property type="term" value="P:siderophore-iron import into cell"/>
    <property type="evidence" value="ECO:0007669"/>
    <property type="project" value="TreeGrafter"/>
</dbReference>
<dbReference type="PANTHER" id="PTHR30472:SF41">
    <property type="entry name" value="TRANSPORT SYSTEM PERMEASE PROTEIN"/>
    <property type="match status" value="1"/>
</dbReference>
<feature type="transmembrane region" description="Helical" evidence="8">
    <location>
        <begin position="81"/>
        <end position="98"/>
    </location>
</feature>
<evidence type="ECO:0000256" key="2">
    <source>
        <dbReference type="ARBA" id="ARBA00007935"/>
    </source>
</evidence>